<dbReference type="PANTHER" id="PTHR43233:SF1">
    <property type="entry name" value="FAMILY N-ACETYLTRANSFERASE, PUTATIVE (AFU_ORTHOLOGUE AFUA_6G03350)-RELATED"/>
    <property type="match status" value="1"/>
</dbReference>
<dbReference type="Gene3D" id="3.40.630.30">
    <property type="match status" value="1"/>
</dbReference>
<name>A0ABR2WRJ8_9FUNG</name>
<organism evidence="2 3">
    <name type="scientific">Basidiobolus ranarum</name>
    <dbReference type="NCBI Taxonomy" id="34480"/>
    <lineage>
        <taxon>Eukaryota</taxon>
        <taxon>Fungi</taxon>
        <taxon>Fungi incertae sedis</taxon>
        <taxon>Zoopagomycota</taxon>
        <taxon>Entomophthoromycotina</taxon>
        <taxon>Basidiobolomycetes</taxon>
        <taxon>Basidiobolales</taxon>
        <taxon>Basidiobolaceae</taxon>
        <taxon>Basidiobolus</taxon>
    </lineage>
</organism>
<proteinExistence type="predicted"/>
<evidence type="ECO:0000313" key="3">
    <source>
        <dbReference type="Proteomes" id="UP001479436"/>
    </source>
</evidence>
<dbReference type="PANTHER" id="PTHR43233">
    <property type="entry name" value="FAMILY N-ACETYLTRANSFERASE, PUTATIVE (AFU_ORTHOLOGUE AFUA_6G03350)-RELATED"/>
    <property type="match status" value="1"/>
</dbReference>
<protein>
    <submittedName>
        <fullName evidence="2">Uncharacterized protein</fullName>
    </submittedName>
</protein>
<evidence type="ECO:0000313" key="2">
    <source>
        <dbReference type="EMBL" id="KAK9764118.1"/>
    </source>
</evidence>
<keyword evidence="3" id="KW-1185">Reference proteome</keyword>
<gene>
    <name evidence="2" type="ORF">K7432_008644</name>
</gene>
<accession>A0ABR2WRJ8</accession>
<dbReference type="Proteomes" id="UP001479436">
    <property type="component" value="Unassembled WGS sequence"/>
</dbReference>
<feature type="region of interest" description="Disordered" evidence="1">
    <location>
        <begin position="149"/>
        <end position="176"/>
    </location>
</feature>
<dbReference type="EMBL" id="JASJQH010000489">
    <property type="protein sequence ID" value="KAK9764118.1"/>
    <property type="molecule type" value="Genomic_DNA"/>
</dbReference>
<evidence type="ECO:0000256" key="1">
    <source>
        <dbReference type="SAM" id="MobiDB-lite"/>
    </source>
</evidence>
<sequence>MNCDFGSALPVQNYYTWFRDSFFISTDPRRLDLTFIYNLVVKSNSSSAALAFQDFKRVLEHSLCFGLYVIVPSASPDKSNPHSAYAARQIGFARVVTDHVRLAYLCNLSVVEEYINLHEWMFDCVLSFPEIPKVKWIVRTTDLNHPVASFAPLTPPPSTNDESTSRKHKSEGTHDPICTRKRRTLADCTLPPVETCL</sequence>
<comment type="caution">
    <text evidence="2">The sequence shown here is derived from an EMBL/GenBank/DDBJ whole genome shotgun (WGS) entry which is preliminary data.</text>
</comment>
<dbReference type="InterPro" id="IPR053144">
    <property type="entry name" value="Acetyltransferase_Butenolide"/>
</dbReference>
<reference evidence="2 3" key="1">
    <citation type="submission" date="2023-04" db="EMBL/GenBank/DDBJ databases">
        <title>Genome of Basidiobolus ranarum AG-B5.</title>
        <authorList>
            <person name="Stajich J.E."/>
            <person name="Carter-House D."/>
            <person name="Gryganskyi A."/>
        </authorList>
    </citation>
    <scope>NUCLEOTIDE SEQUENCE [LARGE SCALE GENOMIC DNA]</scope>
    <source>
        <strain evidence="2 3">AG-B5</strain>
    </source>
</reference>